<dbReference type="InterPro" id="IPR030677">
    <property type="entry name" value="Nnr"/>
</dbReference>
<dbReference type="HAMAP" id="MF_01965">
    <property type="entry name" value="NADHX_dehydratase"/>
    <property type="match status" value="1"/>
</dbReference>
<evidence type="ECO:0000256" key="17">
    <source>
        <dbReference type="HAMAP-Rule" id="MF_01965"/>
    </source>
</evidence>
<feature type="binding site" evidence="17">
    <location>
        <position position="307"/>
    </location>
    <ligand>
        <name>(6S)-NADPHX</name>
        <dbReference type="ChEBI" id="CHEBI:64076"/>
    </ligand>
</feature>
<evidence type="ECO:0000256" key="18">
    <source>
        <dbReference type="HAMAP-Rule" id="MF_01966"/>
    </source>
</evidence>
<keyword evidence="7 17" id="KW-0067">ATP-binding</keyword>
<evidence type="ECO:0000256" key="10">
    <source>
        <dbReference type="ARBA" id="ARBA00023027"/>
    </source>
</evidence>
<comment type="catalytic activity">
    <reaction evidence="1 18 19">
        <text>(6R)-NADHX = (6S)-NADHX</text>
        <dbReference type="Rhea" id="RHEA:32215"/>
        <dbReference type="ChEBI" id="CHEBI:64074"/>
        <dbReference type="ChEBI" id="CHEBI:64075"/>
        <dbReference type="EC" id="5.1.99.6"/>
    </reaction>
</comment>
<comment type="function">
    <text evidence="18">Catalyzes the epimerization of the S- and R-forms of NAD(P)HX, a damaged form of NAD(P)H that is a result of enzymatic or heat-dependent hydration. This is a prerequisite for the S-specific NAD(P)H-hydrate dehydratase to allow the repair of both epimers of NAD(P)HX.</text>
</comment>
<evidence type="ECO:0000256" key="11">
    <source>
        <dbReference type="ARBA" id="ARBA00023235"/>
    </source>
</evidence>
<accession>A0ABT6SD13</accession>
<keyword evidence="8 17" id="KW-0521">NADP</keyword>
<dbReference type="EMBL" id="JASCIQ010000016">
    <property type="protein sequence ID" value="MDI3405547.1"/>
    <property type="molecule type" value="Genomic_DNA"/>
</dbReference>
<comment type="catalytic activity">
    <reaction evidence="16 17 19">
        <text>(6S)-NADPHX + ADP = AMP + phosphate + NADPH + H(+)</text>
        <dbReference type="Rhea" id="RHEA:32235"/>
        <dbReference type="ChEBI" id="CHEBI:15378"/>
        <dbReference type="ChEBI" id="CHEBI:43474"/>
        <dbReference type="ChEBI" id="CHEBI:57783"/>
        <dbReference type="ChEBI" id="CHEBI:64076"/>
        <dbReference type="ChEBI" id="CHEBI:456215"/>
        <dbReference type="ChEBI" id="CHEBI:456216"/>
        <dbReference type="EC" id="4.2.1.136"/>
    </reaction>
</comment>
<evidence type="ECO:0000256" key="19">
    <source>
        <dbReference type="PIRNR" id="PIRNR017184"/>
    </source>
</evidence>
<evidence type="ECO:0000256" key="14">
    <source>
        <dbReference type="ARBA" id="ARBA00025153"/>
    </source>
</evidence>
<feature type="binding site" evidence="17">
    <location>
        <position position="253"/>
    </location>
    <ligand>
        <name>(6S)-NADPHX</name>
        <dbReference type="ChEBI" id="CHEBI:64076"/>
    </ligand>
</feature>
<dbReference type="PROSITE" id="PS01049">
    <property type="entry name" value="YJEF_C_1"/>
    <property type="match status" value="1"/>
</dbReference>
<dbReference type="PROSITE" id="PS51383">
    <property type="entry name" value="YJEF_C_3"/>
    <property type="match status" value="1"/>
</dbReference>
<evidence type="ECO:0000259" key="20">
    <source>
        <dbReference type="PROSITE" id="PS51383"/>
    </source>
</evidence>
<dbReference type="CDD" id="cd01171">
    <property type="entry name" value="YXKO-related"/>
    <property type="match status" value="1"/>
</dbReference>
<dbReference type="InterPro" id="IPR004443">
    <property type="entry name" value="YjeF_N_dom"/>
</dbReference>
<comment type="caution">
    <text evidence="22">The sequence shown here is derived from an EMBL/GenBank/DDBJ whole genome shotgun (WGS) entry which is preliminary data.</text>
</comment>
<comment type="similarity">
    <text evidence="3 19">In the N-terminal section; belongs to the NnrE/AIBP family.</text>
</comment>
<evidence type="ECO:0000259" key="21">
    <source>
        <dbReference type="PROSITE" id="PS51385"/>
    </source>
</evidence>
<evidence type="ECO:0000256" key="1">
    <source>
        <dbReference type="ARBA" id="ARBA00000013"/>
    </source>
</evidence>
<feature type="domain" description="YjeF C-terminal" evidence="20">
    <location>
        <begin position="218"/>
        <end position="475"/>
    </location>
</feature>
<feature type="binding site" evidence="18">
    <location>
        <position position="122"/>
    </location>
    <ligand>
        <name>K(+)</name>
        <dbReference type="ChEBI" id="CHEBI:29103"/>
    </ligand>
</feature>
<dbReference type="EC" id="4.2.1.136" evidence="19"/>
<keyword evidence="10 17" id="KW-0520">NAD</keyword>
<feature type="binding site" evidence="18">
    <location>
        <position position="158"/>
    </location>
    <ligand>
        <name>K(+)</name>
        <dbReference type="ChEBI" id="CHEBI:29103"/>
    </ligand>
</feature>
<dbReference type="SUPFAM" id="SSF53613">
    <property type="entry name" value="Ribokinase-like"/>
    <property type="match status" value="1"/>
</dbReference>
<evidence type="ECO:0000256" key="13">
    <source>
        <dbReference type="ARBA" id="ARBA00023268"/>
    </source>
</evidence>
<dbReference type="RefSeq" id="WP_282543476.1">
    <property type="nucleotide sequence ID" value="NZ_JASCIQ010000016.1"/>
</dbReference>
<keyword evidence="12 17" id="KW-0456">Lyase</keyword>
<dbReference type="Proteomes" id="UP001223978">
    <property type="component" value="Unassembled WGS sequence"/>
</dbReference>
<dbReference type="HAMAP" id="MF_01966">
    <property type="entry name" value="NADHX_epimerase"/>
    <property type="match status" value="1"/>
</dbReference>
<dbReference type="InterPro" id="IPR036652">
    <property type="entry name" value="YjeF_N_dom_sf"/>
</dbReference>
<evidence type="ECO:0000313" key="23">
    <source>
        <dbReference type="Proteomes" id="UP001223978"/>
    </source>
</evidence>
<evidence type="ECO:0000256" key="3">
    <source>
        <dbReference type="ARBA" id="ARBA00006001"/>
    </source>
</evidence>
<name>A0ABT6SD13_9ACTN</name>
<evidence type="ECO:0000256" key="15">
    <source>
        <dbReference type="ARBA" id="ARBA00048238"/>
    </source>
</evidence>
<feature type="binding site" evidence="18">
    <location>
        <position position="155"/>
    </location>
    <ligand>
        <name>(6S)-NADPHX</name>
        <dbReference type="ChEBI" id="CHEBI:64076"/>
    </ligand>
</feature>
<evidence type="ECO:0000256" key="6">
    <source>
        <dbReference type="ARBA" id="ARBA00022741"/>
    </source>
</evidence>
<feature type="binding site" evidence="17">
    <location>
        <position position="418"/>
    </location>
    <ligand>
        <name>AMP</name>
        <dbReference type="ChEBI" id="CHEBI:456215"/>
    </ligand>
</feature>
<evidence type="ECO:0000256" key="2">
    <source>
        <dbReference type="ARBA" id="ARBA00000909"/>
    </source>
</evidence>
<keyword evidence="6 17" id="KW-0547">Nucleotide-binding</keyword>
<dbReference type="Gene3D" id="3.40.1190.20">
    <property type="match status" value="1"/>
</dbReference>
<dbReference type="NCBIfam" id="TIGR00197">
    <property type="entry name" value="yjeF_nterm"/>
    <property type="match status" value="1"/>
</dbReference>
<comment type="cofactor">
    <cofactor evidence="17">
        <name>Mg(2+)</name>
        <dbReference type="ChEBI" id="CHEBI:18420"/>
    </cofactor>
</comment>
<protein>
    <recommendedName>
        <fullName evidence="19">Bifunctional NAD(P)H-hydrate repair enzyme</fullName>
    </recommendedName>
    <alternativeName>
        <fullName evidence="19">Nicotinamide nucleotide repair protein</fullName>
    </alternativeName>
    <domain>
        <recommendedName>
            <fullName evidence="19">ADP-dependent (S)-NAD(P)H-hydrate dehydratase</fullName>
            <ecNumber evidence="19">4.2.1.136</ecNumber>
        </recommendedName>
        <alternativeName>
            <fullName evidence="19">ADP-dependent NAD(P)HX dehydratase</fullName>
        </alternativeName>
    </domain>
    <domain>
        <recommendedName>
            <fullName evidence="19">NAD(P)H-hydrate epimerase</fullName>
            <ecNumber evidence="19">5.1.99.6</ecNumber>
        </recommendedName>
    </domain>
</protein>
<keyword evidence="13" id="KW-0511">Multifunctional enzyme</keyword>
<dbReference type="PANTHER" id="PTHR12592">
    <property type="entry name" value="ATP-DEPENDENT (S)-NAD(P)H-HYDRATE DEHYDRATASE FAMILY MEMBER"/>
    <property type="match status" value="1"/>
</dbReference>
<dbReference type="EC" id="5.1.99.6" evidence="19"/>
<evidence type="ECO:0000313" key="22">
    <source>
        <dbReference type="EMBL" id="MDI3405547.1"/>
    </source>
</evidence>
<reference evidence="22 23" key="1">
    <citation type="submission" date="2023-05" db="EMBL/GenBank/DDBJ databases">
        <title>Draft genome sequence of Streptomyces sp. B-S-A6 isolated from a cave soil in Thailand.</title>
        <authorList>
            <person name="Chamroensaksri N."/>
            <person name="Muangham S."/>
        </authorList>
    </citation>
    <scope>NUCLEOTIDE SEQUENCE [LARGE SCALE GENOMIC DNA]</scope>
    <source>
        <strain evidence="22 23">B-S-A6</strain>
    </source>
</reference>
<dbReference type="InterPro" id="IPR017953">
    <property type="entry name" value="Carbohydrate_kinase_pred_CS"/>
</dbReference>
<feature type="binding site" evidence="17">
    <location>
        <position position="352"/>
    </location>
    <ligand>
        <name>(6S)-NADPHX</name>
        <dbReference type="ChEBI" id="CHEBI:64076"/>
    </ligand>
</feature>
<gene>
    <name evidence="18" type="primary">nnrE</name>
    <name evidence="17" type="synonym">nnrD</name>
    <name evidence="22" type="ORF">QIS96_17175</name>
</gene>
<feature type="binding site" evidence="18">
    <location>
        <position position="63"/>
    </location>
    <ligand>
        <name>K(+)</name>
        <dbReference type="ChEBI" id="CHEBI:29103"/>
    </ligand>
</feature>
<dbReference type="NCBIfam" id="TIGR00196">
    <property type="entry name" value="yjeF_cterm"/>
    <property type="match status" value="1"/>
</dbReference>
<comment type="caution">
    <text evidence="18">Lacks conserved residue(s) required for the propagation of feature annotation.</text>
</comment>
<dbReference type="InterPro" id="IPR000631">
    <property type="entry name" value="CARKD"/>
</dbReference>
<dbReference type="Pfam" id="PF01256">
    <property type="entry name" value="Carb_kinase"/>
    <property type="match status" value="1"/>
</dbReference>
<dbReference type="Gene3D" id="3.40.50.10260">
    <property type="entry name" value="YjeF N-terminal domain"/>
    <property type="match status" value="1"/>
</dbReference>
<evidence type="ECO:0000256" key="4">
    <source>
        <dbReference type="ARBA" id="ARBA00009524"/>
    </source>
</evidence>
<comment type="similarity">
    <text evidence="4 19">In the C-terminal section; belongs to the NnrD/CARKD family.</text>
</comment>
<organism evidence="22 23">
    <name type="scientific">Streptomyces cavernicola</name>
    <dbReference type="NCBI Taxonomy" id="3043613"/>
    <lineage>
        <taxon>Bacteria</taxon>
        <taxon>Bacillati</taxon>
        <taxon>Actinomycetota</taxon>
        <taxon>Actinomycetes</taxon>
        <taxon>Kitasatosporales</taxon>
        <taxon>Streptomycetaceae</taxon>
        <taxon>Streptomyces</taxon>
    </lineage>
</organism>
<dbReference type="PANTHER" id="PTHR12592:SF0">
    <property type="entry name" value="ATP-DEPENDENT (S)-NAD(P)H-HYDRATE DEHYDRATASE"/>
    <property type="match status" value="1"/>
</dbReference>
<dbReference type="InterPro" id="IPR029056">
    <property type="entry name" value="Ribokinase-like"/>
</dbReference>
<comment type="cofactor">
    <cofactor evidence="18 19">
        <name>K(+)</name>
        <dbReference type="ChEBI" id="CHEBI:29103"/>
    </cofactor>
    <text evidence="18 19">Binds 1 potassium ion per subunit.</text>
</comment>
<evidence type="ECO:0000256" key="7">
    <source>
        <dbReference type="ARBA" id="ARBA00022840"/>
    </source>
</evidence>
<feature type="binding site" evidence="18">
    <location>
        <begin position="62"/>
        <end position="66"/>
    </location>
    <ligand>
        <name>(6S)-NADPHX</name>
        <dbReference type="ChEBI" id="CHEBI:64076"/>
    </ligand>
</feature>
<comment type="similarity">
    <text evidence="18">Belongs to the NnrE/AIBP family.</text>
</comment>
<evidence type="ECO:0000256" key="16">
    <source>
        <dbReference type="ARBA" id="ARBA00049209"/>
    </source>
</evidence>
<comment type="subunit">
    <text evidence="17">Homotetramer.</text>
</comment>
<comment type="catalytic activity">
    <reaction evidence="15 17 19">
        <text>(6S)-NADHX + ADP = AMP + phosphate + NADH + H(+)</text>
        <dbReference type="Rhea" id="RHEA:32223"/>
        <dbReference type="ChEBI" id="CHEBI:15378"/>
        <dbReference type="ChEBI" id="CHEBI:43474"/>
        <dbReference type="ChEBI" id="CHEBI:57945"/>
        <dbReference type="ChEBI" id="CHEBI:64074"/>
        <dbReference type="ChEBI" id="CHEBI:456215"/>
        <dbReference type="ChEBI" id="CHEBI:456216"/>
        <dbReference type="EC" id="4.2.1.136"/>
    </reaction>
</comment>
<feature type="binding site" evidence="17">
    <location>
        <begin position="389"/>
        <end position="393"/>
    </location>
    <ligand>
        <name>AMP</name>
        <dbReference type="ChEBI" id="CHEBI:456215"/>
    </ligand>
</feature>
<keyword evidence="5 18" id="KW-0479">Metal-binding</keyword>
<evidence type="ECO:0000256" key="5">
    <source>
        <dbReference type="ARBA" id="ARBA00022723"/>
    </source>
</evidence>
<feature type="binding site" evidence="17">
    <location>
        <position position="419"/>
    </location>
    <ligand>
        <name>(6S)-NADPHX</name>
        <dbReference type="ChEBI" id="CHEBI:64076"/>
    </ligand>
</feature>
<comment type="catalytic activity">
    <reaction evidence="2 18 19">
        <text>(6R)-NADPHX = (6S)-NADPHX</text>
        <dbReference type="Rhea" id="RHEA:32227"/>
        <dbReference type="ChEBI" id="CHEBI:64076"/>
        <dbReference type="ChEBI" id="CHEBI:64077"/>
        <dbReference type="EC" id="5.1.99.6"/>
    </reaction>
</comment>
<dbReference type="PROSITE" id="PS51385">
    <property type="entry name" value="YJEF_N"/>
    <property type="match status" value="1"/>
</dbReference>
<dbReference type="PIRSF" id="PIRSF017184">
    <property type="entry name" value="Nnr"/>
    <property type="match status" value="1"/>
</dbReference>
<comment type="function">
    <text evidence="17">Catalyzes the dehydration of the S-form of NAD(P)HX at the expense of ADP, which is converted to AMP. Together with NAD(P)HX epimerase, which catalyzes the epimerization of the S- and R-forms, the enzyme allows the repair of both epimers of NAD(P)HX, a damaged form of NAD(P)H that is a result of enzymatic or heat-dependent hydration.</text>
</comment>
<comment type="similarity">
    <text evidence="17">Belongs to the NnrD/CARKD family.</text>
</comment>
<evidence type="ECO:0000256" key="8">
    <source>
        <dbReference type="ARBA" id="ARBA00022857"/>
    </source>
</evidence>
<keyword evidence="11 18" id="KW-0413">Isomerase</keyword>
<comment type="function">
    <text evidence="14 19">Bifunctional enzyme that catalyzes the epimerization of the S- and R-forms of NAD(P)HX and the dehydration of the S-form of NAD(P)HX at the expense of ADP, which is converted to AMP. This allows the repair of both epimers of NAD(P)HX, a damaged form of NAD(P)H that is a result of enzymatic or heat-dependent hydration.</text>
</comment>
<keyword evidence="23" id="KW-1185">Reference proteome</keyword>
<dbReference type="Pfam" id="PF03853">
    <property type="entry name" value="YjeF_N"/>
    <property type="match status" value="1"/>
</dbReference>
<feature type="binding site" evidence="18">
    <location>
        <begin position="126"/>
        <end position="132"/>
    </location>
    <ligand>
        <name>(6S)-NADPHX</name>
        <dbReference type="ChEBI" id="CHEBI:64076"/>
    </ligand>
</feature>
<proteinExistence type="inferred from homology"/>
<feature type="domain" description="YjeF N-terminal" evidence="21">
    <location>
        <begin position="10"/>
        <end position="212"/>
    </location>
</feature>
<evidence type="ECO:0000256" key="9">
    <source>
        <dbReference type="ARBA" id="ARBA00022958"/>
    </source>
</evidence>
<keyword evidence="9 18" id="KW-0630">Potassium</keyword>
<evidence type="ECO:0000256" key="12">
    <source>
        <dbReference type="ARBA" id="ARBA00023239"/>
    </source>
</evidence>
<dbReference type="SUPFAM" id="SSF64153">
    <property type="entry name" value="YjeF N-terminal domain-like"/>
    <property type="match status" value="1"/>
</dbReference>
<sequence>MRTAFVVETVRAAERELMARLPEGALMQRAAAGLAAACAEFLGQSRGKVYGSRVVLLVGSGDNGGDALYAGARLARRGAGVAAVLLAPERAHAGGLRALLAAGGRVSTAPERDIADARLILDGIVGIGGKGGLRPDAARLAALASDSRAFVVAVDLPSGVEADTGEVRGPAVRADATVTFGTYKPCLLVDPARELAGAVRLVDIGLELPAAADLEALQYADVAELLPVPGAESDKYRRGVVGIAAGSARYPGAAVLAVAGALRGGAGAVRYVGPAADAVIDRFPETLVHAGPPSKAGRVQAWVVGPGLGDDADRVRDVLAADVPVLIDADGLRLAARATVRARTAPTLLTPHAGEAAALLGADRAEVEASRLPAVRRLAESYGATVLLKGSTTLIAAPGRVVRVNPTGTSWLATAGSGDVLSGLAGSLLAAGLDTVDAASTAAFLHGLAGRLAAWGGPIGAQDVAEGVRGAWREATRA</sequence>